<gene>
    <name evidence="5" type="primary">pxpB_2</name>
    <name evidence="5" type="ORF">SPACI_011970</name>
</gene>
<keyword evidence="6" id="KW-1185">Reference proteome</keyword>
<reference evidence="5" key="1">
    <citation type="submission" date="2024-05" db="EMBL/GenBank/DDBJ databases">
        <title>Isolation and characterization of Sporomusa carbonis sp. nov., a carboxydotrophic hydrogenogen in the genus of Sporomusa isolated from a charcoal burning pile.</title>
        <authorList>
            <person name="Boeer T."/>
            <person name="Rosenbaum F."/>
            <person name="Eysell L."/>
            <person name="Mueller V."/>
            <person name="Daniel R."/>
            <person name="Poehlein A."/>
        </authorList>
    </citation>
    <scope>NUCLEOTIDE SEQUENCE [LARGE SCALE GENOMIC DNA]</scope>
    <source>
        <strain evidence="5">DSM 3132</strain>
    </source>
</reference>
<dbReference type="EC" id="3.5.2.9" evidence="5"/>
<dbReference type="SUPFAM" id="SSF160467">
    <property type="entry name" value="PH0987 N-terminal domain-like"/>
    <property type="match status" value="1"/>
</dbReference>
<keyword evidence="1" id="KW-0547">Nucleotide-binding</keyword>
<name>A0ABZ3IYM7_SPOA4</name>
<dbReference type="EMBL" id="CP155571">
    <property type="protein sequence ID" value="XFO71182.1"/>
    <property type="molecule type" value="Genomic_DNA"/>
</dbReference>
<keyword evidence="3" id="KW-0067">ATP-binding</keyword>
<dbReference type="PANTHER" id="PTHR34698:SF2">
    <property type="entry name" value="5-OXOPROLINASE SUBUNIT B"/>
    <property type="match status" value="1"/>
</dbReference>
<dbReference type="SUPFAM" id="SSF50891">
    <property type="entry name" value="Cyclophilin-like"/>
    <property type="match status" value="1"/>
</dbReference>
<dbReference type="Proteomes" id="UP000216052">
    <property type="component" value="Chromosome"/>
</dbReference>
<sequence length="245" mass="27202">MNGVELFYAGEQGLVVEFGKGIDKTVNRKVHNLTKKLSNRANKAILEIVPTYRSLLVYFDPIIMKRKDLIAQVETLLMSENCELPSAEKAEKAKIVHIPVCYQEKFAPDLEFVAEYNGISAEEVVRIHTSTPYLVYMLGFTPGFPYLGGMSPQIATPRLEKPRVKIPAGSVGIAGSQTGFYPIESPGGWRLIGRTPVKAFDPAAANPFLFAAGDYLQFEPISLKEYTDIRQQVDAGQYLPEISEL</sequence>
<dbReference type="SMART" id="SM00796">
    <property type="entry name" value="AHS1"/>
    <property type="match status" value="1"/>
</dbReference>
<evidence type="ECO:0000313" key="6">
    <source>
        <dbReference type="Proteomes" id="UP000216052"/>
    </source>
</evidence>
<dbReference type="InterPro" id="IPR029000">
    <property type="entry name" value="Cyclophilin-like_dom_sf"/>
</dbReference>
<dbReference type="NCBIfam" id="TIGR00370">
    <property type="entry name" value="5-oxoprolinase subunit PxpB"/>
    <property type="match status" value="1"/>
</dbReference>
<organism evidence="5 6">
    <name type="scientific">Sporomusa acidovorans (strain ATCC 49682 / DSM 3132 / Mol)</name>
    <dbReference type="NCBI Taxonomy" id="1123286"/>
    <lineage>
        <taxon>Bacteria</taxon>
        <taxon>Bacillati</taxon>
        <taxon>Bacillota</taxon>
        <taxon>Negativicutes</taxon>
        <taxon>Selenomonadales</taxon>
        <taxon>Sporomusaceae</taxon>
        <taxon>Sporomusa</taxon>
    </lineage>
</organism>
<dbReference type="Pfam" id="PF02682">
    <property type="entry name" value="CT_C_D"/>
    <property type="match status" value="1"/>
</dbReference>
<keyword evidence="2 5" id="KW-0378">Hydrolase</keyword>
<evidence type="ECO:0000313" key="5">
    <source>
        <dbReference type="EMBL" id="XFO71182.1"/>
    </source>
</evidence>
<dbReference type="Gene3D" id="3.30.1360.40">
    <property type="match status" value="1"/>
</dbReference>
<dbReference type="InterPro" id="IPR003833">
    <property type="entry name" value="CT_C_D"/>
</dbReference>
<evidence type="ECO:0000259" key="4">
    <source>
        <dbReference type="SMART" id="SM00796"/>
    </source>
</evidence>
<dbReference type="GO" id="GO:0017168">
    <property type="term" value="F:5-oxoprolinase (ATP-hydrolyzing) activity"/>
    <property type="evidence" value="ECO:0007669"/>
    <property type="project" value="UniProtKB-EC"/>
</dbReference>
<evidence type="ECO:0000256" key="2">
    <source>
        <dbReference type="ARBA" id="ARBA00022801"/>
    </source>
</evidence>
<proteinExistence type="predicted"/>
<dbReference type="PANTHER" id="PTHR34698">
    <property type="entry name" value="5-OXOPROLINASE SUBUNIT B"/>
    <property type="match status" value="1"/>
</dbReference>
<dbReference type="InterPro" id="IPR010016">
    <property type="entry name" value="PxpB"/>
</dbReference>
<dbReference type="RefSeq" id="WP_093796010.1">
    <property type="nucleotide sequence ID" value="NZ_CP155571.1"/>
</dbReference>
<accession>A0ABZ3IYM7</accession>
<evidence type="ECO:0000256" key="1">
    <source>
        <dbReference type="ARBA" id="ARBA00022741"/>
    </source>
</evidence>
<feature type="domain" description="Carboxyltransferase" evidence="4">
    <location>
        <begin position="4"/>
        <end position="210"/>
    </location>
</feature>
<evidence type="ECO:0000256" key="3">
    <source>
        <dbReference type="ARBA" id="ARBA00022840"/>
    </source>
</evidence>
<dbReference type="Gene3D" id="2.40.100.10">
    <property type="entry name" value="Cyclophilin-like"/>
    <property type="match status" value="1"/>
</dbReference>
<protein>
    <submittedName>
        <fullName evidence="5">5-oxoprolinase subunit B</fullName>
        <ecNumber evidence="5">3.5.2.9</ecNumber>
    </submittedName>
</protein>